<evidence type="ECO:0000313" key="5">
    <source>
        <dbReference type="Proteomes" id="UP000278673"/>
    </source>
</evidence>
<protein>
    <submittedName>
        <fullName evidence="4">Restriction endonuclease</fullName>
    </submittedName>
</protein>
<keyword evidence="4" id="KW-0255">Endonuclease</keyword>
<dbReference type="InterPro" id="IPR011396">
    <property type="entry name" value="PT_DNA_restrict"/>
</dbReference>
<evidence type="ECO:0000259" key="3">
    <source>
        <dbReference type="Pfam" id="PF26340"/>
    </source>
</evidence>
<dbReference type="Pfam" id="PF26340">
    <property type="entry name" value="DNA-SBD_ScoMcrA"/>
    <property type="match status" value="1"/>
</dbReference>
<keyword evidence="5" id="KW-1185">Reference proteome</keyword>
<dbReference type="InterPro" id="IPR003615">
    <property type="entry name" value="HNH_nuc"/>
</dbReference>
<evidence type="ECO:0000313" key="4">
    <source>
        <dbReference type="EMBL" id="RMI45418.1"/>
    </source>
</evidence>
<dbReference type="PIRSF" id="PIRSF030850">
    <property type="entry name" value="UCP030850"/>
    <property type="match status" value="1"/>
</dbReference>
<reference evidence="4 5" key="1">
    <citation type="submission" date="2018-10" db="EMBL/GenBank/DDBJ databases">
        <title>Isolation, diversity and antifungal activity of actinobacteria from wheat.</title>
        <authorList>
            <person name="Han C."/>
        </authorList>
    </citation>
    <scope>NUCLEOTIDE SEQUENCE [LARGE SCALE GENOMIC DNA]</scope>
    <source>
        <strain evidence="4 5">NEAU-YY642</strain>
    </source>
</reference>
<dbReference type="GO" id="GO:0004519">
    <property type="term" value="F:endonuclease activity"/>
    <property type="evidence" value="ECO:0007669"/>
    <property type="project" value="UniProtKB-KW"/>
</dbReference>
<feature type="region of interest" description="Disordered" evidence="1">
    <location>
        <begin position="264"/>
        <end position="283"/>
    </location>
</feature>
<dbReference type="NCBIfam" id="NF045808">
    <property type="entry name" value="PT-DNA_restrict"/>
    <property type="match status" value="1"/>
</dbReference>
<dbReference type="AlphaFoldDB" id="A0A3M2MDX1"/>
<evidence type="ECO:0000256" key="1">
    <source>
        <dbReference type="SAM" id="MobiDB-lite"/>
    </source>
</evidence>
<sequence length="316" mass="33851">MPRDQLLDRLAALRRARVAGRRAPHKALLLLWLLGRFAATGRTEVSYAEAEEPVSALINDFGPPARAATARQRAAMPFVHLERELWELTDAEGRPLPPETPERGTLLRRTGARGRLRAEVELALAEPGVLADCARLLLDEHFTPAIDGLVVEAAGLELTEVEGVAHRLVAGGRRRARSAGFARAVLEAYGHACAMCGFDGALDRRPVGLEAAHIRWHSQDGPDRLANALALCALHHTLFDLGALGLTTEGRIRVSARFEARSASGRETRALAGRPLAAPRGGHPGPGRAFVAWHGAEVFKEAPSTSGREAAPVPAG</sequence>
<feature type="domain" description="ScoMcrA-like DNA sulfur-binding" evidence="3">
    <location>
        <begin position="4"/>
        <end position="157"/>
    </location>
</feature>
<keyword evidence="4" id="KW-0540">Nuclease</keyword>
<evidence type="ECO:0000259" key="2">
    <source>
        <dbReference type="Pfam" id="PF13391"/>
    </source>
</evidence>
<comment type="caution">
    <text evidence="4">The sequence shown here is derived from an EMBL/GenBank/DDBJ whole genome shotgun (WGS) entry which is preliminary data.</text>
</comment>
<keyword evidence="4" id="KW-0378">Hydrolase</keyword>
<name>A0A3M2MDX1_9ACTN</name>
<dbReference type="Pfam" id="PF13391">
    <property type="entry name" value="HNH_2"/>
    <property type="match status" value="1"/>
</dbReference>
<feature type="compositionally biased region" description="Low complexity" evidence="1">
    <location>
        <begin position="270"/>
        <end position="283"/>
    </location>
</feature>
<accession>A0A3M2MDX1</accession>
<dbReference type="RefSeq" id="WP_122182280.1">
    <property type="nucleotide sequence ID" value="NZ_RFFJ01000008.1"/>
</dbReference>
<gene>
    <name evidence="4" type="ORF">EBN88_03255</name>
</gene>
<dbReference type="Proteomes" id="UP000278673">
    <property type="component" value="Unassembled WGS sequence"/>
</dbReference>
<dbReference type="EMBL" id="RFFJ01000008">
    <property type="protein sequence ID" value="RMI45418.1"/>
    <property type="molecule type" value="Genomic_DNA"/>
</dbReference>
<dbReference type="InterPro" id="IPR058813">
    <property type="entry name" value="DNA-SBD_ScoMcrA"/>
</dbReference>
<organism evidence="4 5">
    <name type="scientific">Streptomyces triticirhizae</name>
    <dbReference type="NCBI Taxonomy" id="2483353"/>
    <lineage>
        <taxon>Bacteria</taxon>
        <taxon>Bacillati</taxon>
        <taxon>Actinomycetota</taxon>
        <taxon>Actinomycetes</taxon>
        <taxon>Kitasatosporales</taxon>
        <taxon>Streptomycetaceae</taxon>
        <taxon>Streptomyces</taxon>
    </lineage>
</organism>
<feature type="domain" description="HNH nuclease" evidence="2">
    <location>
        <begin position="193"/>
        <end position="245"/>
    </location>
</feature>
<proteinExistence type="predicted"/>